<evidence type="ECO:0000259" key="11">
    <source>
        <dbReference type="Pfam" id="PF23598"/>
    </source>
</evidence>
<dbReference type="PANTHER" id="PTHR36766:SF45">
    <property type="entry name" value="NB-ARC DOMAIN-CONTAINING PROTEIN"/>
    <property type="match status" value="1"/>
</dbReference>
<feature type="domain" description="Disease resistance N-terminal" evidence="9">
    <location>
        <begin position="5"/>
        <end position="92"/>
    </location>
</feature>
<dbReference type="InterPro" id="IPR038005">
    <property type="entry name" value="RX-like_CC"/>
</dbReference>
<dbReference type="AlphaFoldDB" id="A0A2G9HFN1"/>
<feature type="compositionally biased region" description="Acidic residues" evidence="7">
    <location>
        <begin position="1001"/>
        <end position="1015"/>
    </location>
</feature>
<dbReference type="InterPro" id="IPR036388">
    <property type="entry name" value="WH-like_DNA-bd_sf"/>
</dbReference>
<feature type="region of interest" description="Disordered" evidence="7">
    <location>
        <begin position="996"/>
        <end position="1015"/>
    </location>
</feature>
<feature type="domain" description="R13L1/DRL21-like LRR repeat region" evidence="12">
    <location>
        <begin position="738"/>
        <end position="865"/>
    </location>
</feature>
<evidence type="ECO:0000259" key="8">
    <source>
        <dbReference type="Pfam" id="PF00931"/>
    </source>
</evidence>
<dbReference type="CDD" id="cd14798">
    <property type="entry name" value="RX-CC_like"/>
    <property type="match status" value="1"/>
</dbReference>
<dbReference type="GO" id="GO:0006952">
    <property type="term" value="P:defense response"/>
    <property type="evidence" value="ECO:0007669"/>
    <property type="project" value="UniProtKB-KW"/>
</dbReference>
<dbReference type="GO" id="GO:0005524">
    <property type="term" value="F:ATP binding"/>
    <property type="evidence" value="ECO:0007669"/>
    <property type="project" value="UniProtKB-KW"/>
</dbReference>
<dbReference type="GO" id="GO:0051707">
    <property type="term" value="P:response to other organism"/>
    <property type="evidence" value="ECO:0007669"/>
    <property type="project" value="UniProtKB-ARBA"/>
</dbReference>
<dbReference type="InterPro" id="IPR042197">
    <property type="entry name" value="Apaf_helical"/>
</dbReference>
<evidence type="ECO:0000256" key="3">
    <source>
        <dbReference type="ARBA" id="ARBA00022737"/>
    </source>
</evidence>
<keyword evidence="14" id="KW-1185">Reference proteome</keyword>
<organism evidence="13 14">
    <name type="scientific">Handroanthus impetiginosus</name>
    <dbReference type="NCBI Taxonomy" id="429701"/>
    <lineage>
        <taxon>Eukaryota</taxon>
        <taxon>Viridiplantae</taxon>
        <taxon>Streptophyta</taxon>
        <taxon>Embryophyta</taxon>
        <taxon>Tracheophyta</taxon>
        <taxon>Spermatophyta</taxon>
        <taxon>Magnoliopsida</taxon>
        <taxon>eudicotyledons</taxon>
        <taxon>Gunneridae</taxon>
        <taxon>Pentapetalae</taxon>
        <taxon>asterids</taxon>
        <taxon>lamiids</taxon>
        <taxon>Lamiales</taxon>
        <taxon>Bignoniaceae</taxon>
        <taxon>Crescentiina</taxon>
        <taxon>Tabebuia alliance</taxon>
        <taxon>Handroanthus</taxon>
    </lineage>
</organism>
<evidence type="ECO:0000256" key="4">
    <source>
        <dbReference type="ARBA" id="ARBA00022741"/>
    </source>
</evidence>
<dbReference type="Gene3D" id="1.10.8.430">
    <property type="entry name" value="Helical domain of apoptotic protease-activating factors"/>
    <property type="match status" value="1"/>
</dbReference>
<dbReference type="SUPFAM" id="SSF52058">
    <property type="entry name" value="L domain-like"/>
    <property type="match status" value="2"/>
</dbReference>
<evidence type="ECO:0000259" key="9">
    <source>
        <dbReference type="Pfam" id="PF18052"/>
    </source>
</evidence>
<evidence type="ECO:0000259" key="12">
    <source>
        <dbReference type="Pfam" id="PF25019"/>
    </source>
</evidence>
<comment type="similarity">
    <text evidence="1">Belongs to the disease resistance NB-LRR family.</text>
</comment>
<dbReference type="InterPro" id="IPR056789">
    <property type="entry name" value="LRR_R13L1-DRL21"/>
</dbReference>
<dbReference type="Pfam" id="PF23598">
    <property type="entry name" value="LRR_14"/>
    <property type="match status" value="1"/>
</dbReference>
<dbReference type="InterPro" id="IPR032675">
    <property type="entry name" value="LRR_dom_sf"/>
</dbReference>
<reference evidence="14" key="1">
    <citation type="journal article" date="2018" name="Gigascience">
        <title>Genome assembly of the Pink Ipe (Handroanthus impetiginosus, Bignoniaceae), a highly valued, ecologically keystone Neotropical timber forest tree.</title>
        <authorList>
            <person name="Silva-Junior O.B."/>
            <person name="Grattapaglia D."/>
            <person name="Novaes E."/>
            <person name="Collevatti R.G."/>
        </authorList>
    </citation>
    <scope>NUCLEOTIDE SEQUENCE [LARGE SCALE GENOMIC DNA]</scope>
    <source>
        <strain evidence="14">cv. UFG-1</strain>
    </source>
</reference>
<evidence type="ECO:0000259" key="10">
    <source>
        <dbReference type="Pfam" id="PF23559"/>
    </source>
</evidence>
<dbReference type="InterPro" id="IPR027417">
    <property type="entry name" value="P-loop_NTPase"/>
</dbReference>
<sequence>MADAVVSIALEKLSDIPLIGEQINLIKEVKEEISYISSELTTIRYVLEDAENRRYKEKSIQNWLNKLEGISYDVDDLLDERDYAILKRQSDESEDYVPPMKKLRSLVTSSIMKVATDRGIAVKIKGLKERLDLIVKEKDRYGFTPGTVGQVADRRQSERDRSTSFVAAKEIQGREADKEALVNKLIPQSVGQESGPDVVSIVGTGGIGKTTVSQLVYNDDKVQNYFNWPIWICVSDVFDGARIAKGIVEIVKGSSPNVTELEALLNCVRNCISGKRFLLVLDDVWNEDHSKWQPIKDCLKCGGPGSKILVTTRSERVARMMGTIEIHRLGQLSDTDCWLLMQQIAFSGRREEERVRLQDIGKNIAKKCKGLPLAAKVLGSLLCFKDAVEEWENVMNSEIWQLEKAEVDLFPHLLLSYNELSPAMKRCFSHCSIFPKDWEIDVRKLIRMWMALGYLGSSGRPGELELRGKEYFDTLRMRSFFQDFAEYVGGRMSCKMHDIVHDFAQFLTKSRVEAREQGSCQAVDQLIISQIKANRSLFCCGELPSEDLLHIVTCLRVLRLGECWLHEIPAYVAKLIHLRYLDLSGNRLIPQAGPTICELYNLQTLFLGGCGLKEIPREIGNLIQLRELDLSWNSNELKEIPREIGNLIRLRELDLSRNVSIKELPDTICNLHDLEILVLDHCHGLTGLPQEIHRLKNLRHLLNENIKDLCQIPQGFEQLTALRTLKEFKAGIGSSKLGYLKNLNQISGSLGLTIYLHGPEDVEEAQKAELRNKKHIKELRIWFSNEIGGSDGEELVKNEAMEALQPHPDLQSLWIRYYEGTKFPNWIISSLDHLKSLRLEGCNHCSTLPPLGKLPCLEQLIVYKMNGLEFLNREFLGISGNNNACVPSSSVVIGFPKLKELSFAKCSRLKEWEDITAEEATNSAFSIMPCLKELEIVFCDELTALPHQLLKKASALEKLTILHSLHLSEHYEDKNGSGWSSLSHIPHVKVHPVEHARGSYEEESYEGEESSSESS</sequence>
<dbReference type="PRINTS" id="PR00364">
    <property type="entry name" value="DISEASERSIST"/>
</dbReference>
<dbReference type="InterPro" id="IPR041118">
    <property type="entry name" value="Rx_N"/>
</dbReference>
<keyword evidence="6" id="KW-0067">ATP-binding</keyword>
<evidence type="ECO:0000256" key="7">
    <source>
        <dbReference type="SAM" id="MobiDB-lite"/>
    </source>
</evidence>
<dbReference type="OrthoDB" id="5279713at2759"/>
<dbReference type="FunFam" id="1.10.10.10:FF:000322">
    <property type="entry name" value="Probable disease resistance protein At1g63360"/>
    <property type="match status" value="1"/>
</dbReference>
<keyword evidence="5" id="KW-0611">Plant defense</keyword>
<keyword evidence="3" id="KW-0677">Repeat</keyword>
<keyword evidence="4" id="KW-0547">Nucleotide-binding</keyword>
<dbReference type="Pfam" id="PF25019">
    <property type="entry name" value="LRR_R13L1-DRL21"/>
    <property type="match status" value="1"/>
</dbReference>
<protein>
    <submittedName>
        <fullName evidence="13">Apoptotic ATPase</fullName>
    </submittedName>
</protein>
<dbReference type="Proteomes" id="UP000231279">
    <property type="component" value="Unassembled WGS sequence"/>
</dbReference>
<dbReference type="Pfam" id="PF23559">
    <property type="entry name" value="WHD_DRP"/>
    <property type="match status" value="1"/>
</dbReference>
<dbReference type="InterPro" id="IPR058922">
    <property type="entry name" value="WHD_DRP"/>
</dbReference>
<evidence type="ECO:0000256" key="6">
    <source>
        <dbReference type="ARBA" id="ARBA00022840"/>
    </source>
</evidence>
<dbReference type="STRING" id="429701.A0A2G9HFN1"/>
<dbReference type="GO" id="GO:0043531">
    <property type="term" value="F:ADP binding"/>
    <property type="evidence" value="ECO:0007669"/>
    <property type="project" value="InterPro"/>
</dbReference>
<feature type="domain" description="NB-ARC" evidence="8">
    <location>
        <begin position="177"/>
        <end position="349"/>
    </location>
</feature>
<dbReference type="SMART" id="SM00369">
    <property type="entry name" value="LRR_TYP"/>
    <property type="match status" value="4"/>
</dbReference>
<dbReference type="SUPFAM" id="SSF52540">
    <property type="entry name" value="P-loop containing nucleoside triphosphate hydrolases"/>
    <property type="match status" value="1"/>
</dbReference>
<dbReference type="PANTHER" id="PTHR36766">
    <property type="entry name" value="PLANT BROAD-SPECTRUM MILDEW RESISTANCE PROTEIN RPW8"/>
    <property type="match status" value="1"/>
</dbReference>
<dbReference type="InterPro" id="IPR003591">
    <property type="entry name" value="Leu-rich_rpt_typical-subtyp"/>
</dbReference>
<dbReference type="Pfam" id="PF00931">
    <property type="entry name" value="NB-ARC"/>
    <property type="match status" value="1"/>
</dbReference>
<dbReference type="Gene3D" id="1.10.10.10">
    <property type="entry name" value="Winged helix-like DNA-binding domain superfamily/Winged helix DNA-binding domain"/>
    <property type="match status" value="1"/>
</dbReference>
<comment type="caution">
    <text evidence="13">The sequence shown here is derived from an EMBL/GenBank/DDBJ whole genome shotgun (WGS) entry which is preliminary data.</text>
</comment>
<proteinExistence type="inferred from homology"/>
<name>A0A2G9HFN1_9LAMI</name>
<accession>A0A2G9HFN1</accession>
<dbReference type="Gene3D" id="1.20.5.4130">
    <property type="match status" value="1"/>
</dbReference>
<feature type="domain" description="Disease resistance R13L4/SHOC-2-like LRR" evidence="11">
    <location>
        <begin position="550"/>
        <end position="655"/>
    </location>
</feature>
<feature type="domain" description="Disease resistance protein winged helix" evidence="10">
    <location>
        <begin position="433"/>
        <end position="504"/>
    </location>
</feature>
<dbReference type="InterPro" id="IPR002182">
    <property type="entry name" value="NB-ARC"/>
</dbReference>
<dbReference type="EMBL" id="NKXS01001900">
    <property type="protein sequence ID" value="PIN16298.1"/>
    <property type="molecule type" value="Genomic_DNA"/>
</dbReference>
<evidence type="ECO:0000313" key="14">
    <source>
        <dbReference type="Proteomes" id="UP000231279"/>
    </source>
</evidence>
<evidence type="ECO:0000256" key="1">
    <source>
        <dbReference type="ARBA" id="ARBA00008894"/>
    </source>
</evidence>
<dbReference type="InterPro" id="IPR055414">
    <property type="entry name" value="LRR_R13L4/SHOC2-like"/>
</dbReference>
<evidence type="ECO:0000256" key="2">
    <source>
        <dbReference type="ARBA" id="ARBA00022614"/>
    </source>
</evidence>
<keyword evidence="2" id="KW-0433">Leucine-rich repeat</keyword>
<evidence type="ECO:0000313" key="13">
    <source>
        <dbReference type="EMBL" id="PIN16298.1"/>
    </source>
</evidence>
<gene>
    <name evidence="13" type="ORF">CDL12_11051</name>
</gene>
<dbReference type="Pfam" id="PF18052">
    <property type="entry name" value="Rx_N"/>
    <property type="match status" value="1"/>
</dbReference>
<dbReference type="Gene3D" id="3.40.50.300">
    <property type="entry name" value="P-loop containing nucleotide triphosphate hydrolases"/>
    <property type="match status" value="1"/>
</dbReference>
<evidence type="ECO:0000256" key="5">
    <source>
        <dbReference type="ARBA" id="ARBA00022821"/>
    </source>
</evidence>
<dbReference type="Gene3D" id="3.80.10.10">
    <property type="entry name" value="Ribonuclease Inhibitor"/>
    <property type="match status" value="2"/>
</dbReference>